<dbReference type="Gene3D" id="3.90.70.10">
    <property type="entry name" value="Cysteine proteinases"/>
    <property type="match status" value="1"/>
</dbReference>
<accession>A0A835CYV2</accession>
<evidence type="ECO:0000256" key="3">
    <source>
        <dbReference type="ARBA" id="ARBA00012759"/>
    </source>
</evidence>
<dbReference type="GO" id="GO:0004843">
    <property type="term" value="F:cysteine-type deubiquitinase activity"/>
    <property type="evidence" value="ECO:0007669"/>
    <property type="project" value="UniProtKB-EC"/>
</dbReference>
<keyword evidence="7" id="KW-0788">Thiol protease</keyword>
<sequence length="514" mass="57898">MKNEFEIHDIGYKFNIVCIEICKTLLLLESKAKEQEVTIAEVGKCVLDNRAINKITIKYMFSIWRLDDMLEMMIGATVFVKIDLRSGYHRLRIRPEEVTFSAELCILRDGRMVLSPRKVMVAMDAYIPSFSLTSQQDAAEAFLHLLSSLKEEFSECYVPSYSSLADISAFSIRSISIPNRRESPNERERWQHLFLGPFDGILGSILTCKSCSFQLSMDFEFFHSLPLPLVPDSSTTNMDGCSVEDCLKRFTVAECIDNYRCDRCWHISAMNYLSSIEGTEILCLHLQRASMNEFGELVKLQGHISFPLILDLFPYTKDAVGLGIESSGENVQRMQAKQQHHSPIPCLNHFNMQLDTRMLQRVYGLAGENISSGALVGEKLGCSVFNPLGDTDTQALEEQPGFPHSEGGSDSTFTGMHPQSDDKVGMTCGLEPSMSYMYSLVSVVEHFGRAGSGHYMVHRRVRAEFDNEDSSGRFEPARVHWFCVSDSEVSSVSEKDVLAAEASLLFYERIMGPK</sequence>
<dbReference type="GO" id="GO:0006508">
    <property type="term" value="P:proteolysis"/>
    <property type="evidence" value="ECO:0007669"/>
    <property type="project" value="UniProtKB-KW"/>
</dbReference>
<evidence type="ECO:0000313" key="10">
    <source>
        <dbReference type="EMBL" id="KAF8377200.1"/>
    </source>
</evidence>
<dbReference type="PANTHER" id="PTHR24006:SF888">
    <property type="entry name" value="UBIQUITIN CARBOXYL-TERMINAL HYDROLASE 30"/>
    <property type="match status" value="1"/>
</dbReference>
<dbReference type="SUPFAM" id="SSF54001">
    <property type="entry name" value="Cysteine proteinases"/>
    <property type="match status" value="1"/>
</dbReference>
<evidence type="ECO:0000259" key="9">
    <source>
        <dbReference type="PROSITE" id="PS50235"/>
    </source>
</evidence>
<dbReference type="InterPro" id="IPR038765">
    <property type="entry name" value="Papain-like_cys_pep_sf"/>
</dbReference>
<gene>
    <name evidence="10" type="ORF">HHK36_030573</name>
</gene>
<evidence type="ECO:0000256" key="8">
    <source>
        <dbReference type="SAM" id="MobiDB-lite"/>
    </source>
</evidence>
<dbReference type="SUPFAM" id="SSF56672">
    <property type="entry name" value="DNA/RNA polymerases"/>
    <property type="match status" value="1"/>
</dbReference>
<evidence type="ECO:0000256" key="6">
    <source>
        <dbReference type="ARBA" id="ARBA00022801"/>
    </source>
</evidence>
<dbReference type="OrthoDB" id="2248014at2759"/>
<dbReference type="Pfam" id="PF00443">
    <property type="entry name" value="UCH"/>
    <property type="match status" value="1"/>
</dbReference>
<evidence type="ECO:0000256" key="2">
    <source>
        <dbReference type="ARBA" id="ARBA00009085"/>
    </source>
</evidence>
<evidence type="ECO:0000256" key="7">
    <source>
        <dbReference type="ARBA" id="ARBA00022807"/>
    </source>
</evidence>
<dbReference type="PANTHER" id="PTHR24006">
    <property type="entry name" value="UBIQUITIN CARBOXYL-TERMINAL HYDROLASE"/>
    <property type="match status" value="1"/>
</dbReference>
<dbReference type="GO" id="GO:0005634">
    <property type="term" value="C:nucleus"/>
    <property type="evidence" value="ECO:0007669"/>
    <property type="project" value="TreeGrafter"/>
</dbReference>
<name>A0A835CYV2_TETSI</name>
<evidence type="ECO:0000256" key="5">
    <source>
        <dbReference type="ARBA" id="ARBA00022786"/>
    </source>
</evidence>
<dbReference type="EC" id="3.4.19.12" evidence="3"/>
<evidence type="ECO:0000256" key="1">
    <source>
        <dbReference type="ARBA" id="ARBA00000707"/>
    </source>
</evidence>
<dbReference type="Proteomes" id="UP000655225">
    <property type="component" value="Unassembled WGS sequence"/>
</dbReference>
<keyword evidence="11" id="KW-1185">Reference proteome</keyword>
<evidence type="ECO:0000256" key="4">
    <source>
        <dbReference type="ARBA" id="ARBA00022670"/>
    </source>
</evidence>
<evidence type="ECO:0000313" key="11">
    <source>
        <dbReference type="Proteomes" id="UP000655225"/>
    </source>
</evidence>
<dbReference type="OMA" id="CEREGND"/>
<dbReference type="InterPro" id="IPR018200">
    <property type="entry name" value="USP_CS"/>
</dbReference>
<comment type="caution">
    <text evidence="10">The sequence shown here is derived from an EMBL/GenBank/DDBJ whole genome shotgun (WGS) entry which is preliminary data.</text>
</comment>
<dbReference type="AlphaFoldDB" id="A0A835CYV2"/>
<keyword evidence="4" id="KW-0645">Protease</keyword>
<dbReference type="InterPro" id="IPR043502">
    <property type="entry name" value="DNA/RNA_pol_sf"/>
</dbReference>
<dbReference type="GO" id="GO:0005829">
    <property type="term" value="C:cytosol"/>
    <property type="evidence" value="ECO:0007669"/>
    <property type="project" value="TreeGrafter"/>
</dbReference>
<dbReference type="PROSITE" id="PS00973">
    <property type="entry name" value="USP_2"/>
    <property type="match status" value="1"/>
</dbReference>
<reference evidence="10 11" key="1">
    <citation type="submission" date="2020-04" db="EMBL/GenBank/DDBJ databases">
        <title>Plant Genome Project.</title>
        <authorList>
            <person name="Zhang R.-G."/>
        </authorList>
    </citation>
    <scope>NUCLEOTIDE SEQUENCE [LARGE SCALE GENOMIC DNA]</scope>
    <source>
        <strain evidence="10">YNK0</strain>
        <tissue evidence="10">Leaf</tissue>
    </source>
</reference>
<organism evidence="10 11">
    <name type="scientific">Tetracentron sinense</name>
    <name type="common">Spur-leaf</name>
    <dbReference type="NCBI Taxonomy" id="13715"/>
    <lineage>
        <taxon>Eukaryota</taxon>
        <taxon>Viridiplantae</taxon>
        <taxon>Streptophyta</taxon>
        <taxon>Embryophyta</taxon>
        <taxon>Tracheophyta</taxon>
        <taxon>Spermatophyta</taxon>
        <taxon>Magnoliopsida</taxon>
        <taxon>Trochodendrales</taxon>
        <taxon>Trochodendraceae</taxon>
        <taxon>Tetracentron</taxon>
    </lineage>
</organism>
<protein>
    <recommendedName>
        <fullName evidence="3">ubiquitinyl hydrolase 1</fullName>
        <ecNumber evidence="3">3.4.19.12</ecNumber>
    </recommendedName>
</protein>
<dbReference type="EMBL" id="JABCRI010000024">
    <property type="protein sequence ID" value="KAF8377200.1"/>
    <property type="molecule type" value="Genomic_DNA"/>
</dbReference>
<keyword evidence="6" id="KW-0378">Hydrolase</keyword>
<dbReference type="PROSITE" id="PS50235">
    <property type="entry name" value="USP_3"/>
    <property type="match status" value="1"/>
</dbReference>
<dbReference type="InterPro" id="IPR001394">
    <property type="entry name" value="Peptidase_C19_UCH"/>
</dbReference>
<comment type="catalytic activity">
    <reaction evidence="1">
        <text>Thiol-dependent hydrolysis of ester, thioester, amide, peptide and isopeptide bonds formed by the C-terminal Gly of ubiquitin (a 76-residue protein attached to proteins as an intracellular targeting signal).</text>
        <dbReference type="EC" id="3.4.19.12"/>
    </reaction>
</comment>
<comment type="similarity">
    <text evidence="2">Belongs to the peptidase C19 family.</text>
</comment>
<keyword evidence="5" id="KW-0833">Ubl conjugation pathway</keyword>
<feature type="region of interest" description="Disordered" evidence="8">
    <location>
        <begin position="394"/>
        <end position="422"/>
    </location>
</feature>
<feature type="domain" description="USP" evidence="9">
    <location>
        <begin position="68"/>
        <end position="510"/>
    </location>
</feature>
<dbReference type="InterPro" id="IPR050164">
    <property type="entry name" value="Peptidase_C19"/>
</dbReference>
<dbReference type="GO" id="GO:0016579">
    <property type="term" value="P:protein deubiquitination"/>
    <property type="evidence" value="ECO:0007669"/>
    <property type="project" value="InterPro"/>
</dbReference>
<proteinExistence type="inferred from homology"/>
<dbReference type="InterPro" id="IPR028889">
    <property type="entry name" value="USP"/>
</dbReference>